<dbReference type="OrthoDB" id="2905887at2759"/>
<keyword evidence="1" id="KW-1133">Transmembrane helix</keyword>
<evidence type="ECO:0000259" key="2">
    <source>
        <dbReference type="Pfam" id="PF26127"/>
    </source>
</evidence>
<dbReference type="GO" id="GO:0009277">
    <property type="term" value="C:fungal-type cell wall"/>
    <property type="evidence" value="ECO:0007669"/>
    <property type="project" value="TreeGrafter"/>
</dbReference>
<keyword evidence="4" id="KW-1185">Reference proteome</keyword>
<dbReference type="EMBL" id="VSWC01000011">
    <property type="protein sequence ID" value="KAA1115811.1"/>
    <property type="molecule type" value="Genomic_DNA"/>
</dbReference>
<dbReference type="PANTHER" id="PTHR47182">
    <property type="entry name" value="CELL WALL ALPHA-1,3-GLUCAN SYNTHASE AGS1-RELATED"/>
    <property type="match status" value="1"/>
</dbReference>
<reference evidence="3 4" key="1">
    <citation type="submission" date="2019-05" db="EMBL/GenBank/DDBJ databases">
        <title>Emergence of the Ug99 lineage of the wheat stem rust pathogen through somatic hybridization.</title>
        <authorList>
            <person name="Li F."/>
            <person name="Upadhyaya N.M."/>
            <person name="Sperschneider J."/>
            <person name="Matny O."/>
            <person name="Nguyen-Phuc H."/>
            <person name="Mago R."/>
            <person name="Raley C."/>
            <person name="Miller M.E."/>
            <person name="Silverstein K.A.T."/>
            <person name="Henningsen E."/>
            <person name="Hirsch C.D."/>
            <person name="Visser B."/>
            <person name="Pretorius Z.A."/>
            <person name="Steffenson B.J."/>
            <person name="Schwessinger B."/>
            <person name="Dodds P.N."/>
            <person name="Figueroa M."/>
        </authorList>
    </citation>
    <scope>NUCLEOTIDE SEQUENCE [LARGE SCALE GENOMIC DNA]</scope>
    <source>
        <strain evidence="3">21-0</strain>
    </source>
</reference>
<dbReference type="AlphaFoldDB" id="A0A5B0QRC1"/>
<organism evidence="3 4">
    <name type="scientific">Puccinia graminis f. sp. tritici</name>
    <dbReference type="NCBI Taxonomy" id="56615"/>
    <lineage>
        <taxon>Eukaryota</taxon>
        <taxon>Fungi</taxon>
        <taxon>Dikarya</taxon>
        <taxon>Basidiomycota</taxon>
        <taxon>Pucciniomycotina</taxon>
        <taxon>Pucciniomycetes</taxon>
        <taxon>Pucciniales</taxon>
        <taxon>Pucciniaceae</taxon>
        <taxon>Puccinia</taxon>
    </lineage>
</organism>
<dbReference type="GO" id="GO:0047657">
    <property type="term" value="F:alpha-1,3-glucan synthase activity"/>
    <property type="evidence" value="ECO:0007669"/>
    <property type="project" value="TreeGrafter"/>
</dbReference>
<comment type="caution">
    <text evidence="3">The sequence shown here is derived from an EMBL/GenBank/DDBJ whole genome shotgun (WGS) entry which is preliminary data.</text>
</comment>
<dbReference type="GO" id="GO:0070600">
    <property type="term" value="P:fungal-type cell wall (1-&gt;3)-alpha-glucan biosynthetic process"/>
    <property type="evidence" value="ECO:0007669"/>
    <property type="project" value="TreeGrafter"/>
</dbReference>
<protein>
    <submittedName>
        <fullName evidence="3">Cell wall alpha-1,3-glucan synthase ags1</fullName>
    </submittedName>
</protein>
<keyword evidence="1" id="KW-0472">Membrane</keyword>
<evidence type="ECO:0000313" key="3">
    <source>
        <dbReference type="EMBL" id="KAA1115811.1"/>
    </source>
</evidence>
<feature type="transmembrane region" description="Helical" evidence="1">
    <location>
        <begin position="82"/>
        <end position="101"/>
    </location>
</feature>
<dbReference type="InterPro" id="IPR058654">
    <property type="entry name" value="Mok11-14/Ags1-like_TM"/>
</dbReference>
<dbReference type="PANTHER" id="PTHR47182:SF2">
    <property type="entry name" value="CELL WALL ALPHA-1,3-GLUCAN SYNTHASE AGS1"/>
    <property type="match status" value="1"/>
</dbReference>
<name>A0A5B0QRC1_PUCGR</name>
<sequence length="207" mass="22986">MKALSHASKKHTWFLPIFAVGLGAPRWCQMLWGTSSLATYIPWAGAAGPYLGTSLWLWLGVLDAVQGVGLGMILLQTLSRTHVAATLCLAQIIGSTAVIAARATAPNRIGPGNVFPDLGLWDRTGHLRESPLANWEFWVALACQLIIVAGYLVLFRREVRTIYLWNVVTLQETNQNLFDWWCIYSNSRSPSLISQTNQIQLTTSRTF</sequence>
<dbReference type="Pfam" id="PF26127">
    <property type="entry name" value="12TM_Mok13"/>
    <property type="match status" value="1"/>
</dbReference>
<keyword evidence="1" id="KW-0812">Transmembrane</keyword>
<evidence type="ECO:0000313" key="4">
    <source>
        <dbReference type="Proteomes" id="UP000324748"/>
    </source>
</evidence>
<feature type="transmembrane region" description="Helical" evidence="1">
    <location>
        <begin position="137"/>
        <end position="155"/>
    </location>
</feature>
<proteinExistence type="predicted"/>
<feature type="transmembrane region" description="Helical" evidence="1">
    <location>
        <begin position="12"/>
        <end position="35"/>
    </location>
</feature>
<dbReference type="InterPro" id="IPR058655">
    <property type="entry name" value="Mok11-14/Ags1-like"/>
</dbReference>
<accession>A0A5B0QRC1</accession>
<gene>
    <name evidence="3" type="primary">AGS1_1</name>
    <name evidence="3" type="ORF">PGT21_000214</name>
</gene>
<feature type="domain" description="Cell wall alpha-1,3-glucan synthase Mok11-14/Ags1-like transmembrane" evidence="2">
    <location>
        <begin position="2"/>
        <end position="158"/>
    </location>
</feature>
<evidence type="ECO:0000256" key="1">
    <source>
        <dbReference type="SAM" id="Phobius"/>
    </source>
</evidence>
<dbReference type="Proteomes" id="UP000324748">
    <property type="component" value="Unassembled WGS sequence"/>
</dbReference>